<feature type="domain" description="SWEET-like" evidence="11">
    <location>
        <begin position="651"/>
        <end position="949"/>
    </location>
</feature>
<comment type="pathway">
    <text evidence="3">Protein modification; protein ubiquitination.</text>
</comment>
<keyword evidence="13" id="KW-1185">Reference proteome</keyword>
<reference evidence="13" key="1">
    <citation type="journal article" date="2014" name="Nat. Commun.">
        <title>The emerging biofuel crop Camelina sativa retains a highly undifferentiated hexaploid genome structure.</title>
        <authorList>
            <person name="Kagale S."/>
            <person name="Koh C."/>
            <person name="Nixon J."/>
            <person name="Bollina V."/>
            <person name="Clarke W.E."/>
            <person name="Tuteja R."/>
            <person name="Spillane C."/>
            <person name="Robinson S.J."/>
            <person name="Links M.G."/>
            <person name="Clarke C."/>
            <person name="Higgins E.E."/>
            <person name="Huebert T."/>
            <person name="Sharpe A.G."/>
            <person name="Parkin I.A."/>
        </authorList>
    </citation>
    <scope>NUCLEOTIDE SEQUENCE [LARGE SCALE GENOMIC DNA]</scope>
    <source>
        <strain evidence="13">cv. DH55</strain>
    </source>
</reference>
<protein>
    <recommendedName>
        <fullName evidence="4">RING-type E3 ubiquitin transferase</fullName>
        <ecNumber evidence="4">2.3.2.27</ecNumber>
    </recommendedName>
</protein>
<keyword evidence="9 10" id="KW-0472">Membrane</keyword>
<dbReference type="InterPro" id="IPR021319">
    <property type="entry name" value="DUF2921"/>
</dbReference>
<feature type="transmembrane region" description="Helical" evidence="10">
    <location>
        <begin position="663"/>
        <end position="684"/>
    </location>
</feature>
<evidence type="ECO:0000259" key="11">
    <source>
        <dbReference type="Pfam" id="PF11145"/>
    </source>
</evidence>
<dbReference type="Pfam" id="PF25333">
    <property type="entry name" value="DUF2921_N"/>
    <property type="match status" value="3"/>
</dbReference>
<comment type="catalytic activity">
    <reaction evidence="1">
        <text>S-ubiquitinyl-[E2 ubiquitin-conjugating enzyme]-L-cysteine + [acceptor protein]-L-lysine = [E2 ubiquitin-conjugating enzyme]-L-cysteine + N(6)-ubiquitinyl-[acceptor protein]-L-lysine.</text>
        <dbReference type="EC" id="2.3.2.27"/>
    </reaction>
</comment>
<feature type="domain" description="DUF2921" evidence="12">
    <location>
        <begin position="470"/>
        <end position="640"/>
    </location>
</feature>
<feature type="domain" description="DUF2921" evidence="12">
    <location>
        <begin position="62"/>
        <end position="250"/>
    </location>
</feature>
<evidence type="ECO:0000256" key="2">
    <source>
        <dbReference type="ARBA" id="ARBA00004127"/>
    </source>
</evidence>
<dbReference type="Pfam" id="PF11145">
    <property type="entry name" value="DUF2921"/>
    <property type="match status" value="1"/>
</dbReference>
<dbReference type="EC" id="2.3.2.27" evidence="4"/>
<comment type="subcellular location">
    <subcellularLocation>
        <location evidence="2">Endomembrane system</location>
        <topology evidence="2">Multi-pass membrane protein</topology>
    </subcellularLocation>
</comment>
<organism evidence="13 14">
    <name type="scientific">Camelina sativa</name>
    <name type="common">False flax</name>
    <name type="synonym">Myagrum sativum</name>
    <dbReference type="NCBI Taxonomy" id="90675"/>
    <lineage>
        <taxon>Eukaryota</taxon>
        <taxon>Viridiplantae</taxon>
        <taxon>Streptophyta</taxon>
        <taxon>Embryophyta</taxon>
        <taxon>Tracheophyta</taxon>
        <taxon>Spermatophyta</taxon>
        <taxon>Magnoliopsida</taxon>
        <taxon>eudicotyledons</taxon>
        <taxon>Gunneridae</taxon>
        <taxon>Pentapetalae</taxon>
        <taxon>rosids</taxon>
        <taxon>malvids</taxon>
        <taxon>Brassicales</taxon>
        <taxon>Brassicaceae</taxon>
        <taxon>Camelineae</taxon>
        <taxon>Camelina</taxon>
    </lineage>
</organism>
<evidence type="ECO:0000256" key="9">
    <source>
        <dbReference type="ARBA" id="ARBA00023136"/>
    </source>
</evidence>
<keyword evidence="6 10" id="KW-0812">Transmembrane</keyword>
<feature type="transmembrane region" description="Helical" evidence="10">
    <location>
        <begin position="690"/>
        <end position="712"/>
    </location>
</feature>
<evidence type="ECO:0000313" key="13">
    <source>
        <dbReference type="Proteomes" id="UP000694864"/>
    </source>
</evidence>
<evidence type="ECO:0000256" key="5">
    <source>
        <dbReference type="ARBA" id="ARBA00022679"/>
    </source>
</evidence>
<evidence type="ECO:0000256" key="3">
    <source>
        <dbReference type="ARBA" id="ARBA00004906"/>
    </source>
</evidence>
<evidence type="ECO:0000256" key="1">
    <source>
        <dbReference type="ARBA" id="ARBA00000900"/>
    </source>
</evidence>
<name>A0ABM0U0P8_CAMSA</name>
<keyword evidence="8 10" id="KW-1133">Transmembrane helix</keyword>
<feature type="transmembrane region" description="Helical" evidence="10">
    <location>
        <begin position="26"/>
        <end position="50"/>
    </location>
</feature>
<evidence type="ECO:0000256" key="6">
    <source>
        <dbReference type="ARBA" id="ARBA00022692"/>
    </source>
</evidence>
<feature type="domain" description="DUF2921" evidence="12">
    <location>
        <begin position="301"/>
        <end position="439"/>
    </location>
</feature>
<evidence type="ECO:0000256" key="8">
    <source>
        <dbReference type="ARBA" id="ARBA00022989"/>
    </source>
</evidence>
<keyword evidence="5" id="KW-0808">Transferase</keyword>
<dbReference type="RefSeq" id="XP_010434143.1">
    <property type="nucleotide sequence ID" value="XM_010435841.2"/>
</dbReference>
<accession>A0ABM0U0P8</accession>
<evidence type="ECO:0000259" key="12">
    <source>
        <dbReference type="Pfam" id="PF25333"/>
    </source>
</evidence>
<dbReference type="PANTHER" id="PTHR33389:SF22">
    <property type="entry name" value="FAMILY PROTEIN, PUTATIVE (DUF2921)-RELATED"/>
    <property type="match status" value="1"/>
</dbReference>
<evidence type="ECO:0000256" key="10">
    <source>
        <dbReference type="SAM" id="Phobius"/>
    </source>
</evidence>
<keyword evidence="7" id="KW-0833">Ubl conjugation pathway</keyword>
<feature type="transmembrane region" description="Helical" evidence="10">
    <location>
        <begin position="740"/>
        <end position="763"/>
    </location>
</feature>
<feature type="transmembrane region" description="Helical" evidence="10">
    <location>
        <begin position="916"/>
        <end position="935"/>
    </location>
</feature>
<feature type="transmembrane region" description="Helical" evidence="10">
    <location>
        <begin position="783"/>
        <end position="801"/>
    </location>
</feature>
<dbReference type="Proteomes" id="UP000694864">
    <property type="component" value="Chromosome 10"/>
</dbReference>
<sequence length="973" mass="109748">MATSRPPSSSSNYTFSFLYLQPYPSLFFFFSLLLFLTSATSSLTVVASLVNPNTFAAPRIPYSDHCNNIVPESPVDPSPSAVFSRASLAFDVSFFSGGDSFFKRYQSQSGDIKSARFRPRSILKALGDGRIYKVEAKLTLEISKTSAFSSYHGGDFGQRKIQVTQIDGRRIHLSSWGGPSFDFSGFWSESTGQVCMVGSTQVISGEGTDLKTFDARIMLNYSKDSNIYVSLVKGVLESVNNSQSSFETISILGARNTPLNYEYKLLEQSKSDCGVNSEESMSLENVLGGMCKLFEGRVHVFGLMYRNDCGINHSCSPLGSDVEYTPGFMSLLSFLCDGERMRMVLSFSNISSFTRLFPFDPNTTLVAEGTWDVEKNRFCGIACRILNFSGSLSNAVVDDCSLRLSLRFPAVLSIKSMAPVVGEVWSTKTESDPSYFKRIKLSSLNDPLWRFPSLRYEYTERERLNTLCGAGKSHSKSKANHYPDPQTSDMRFVMSVKISGGGNVLRSARASPYFVGDRLYRDLLVRGQGAGLTGVPLNVNRVTGSFTNITYRIRYLNPVSDSRGDIYAEGTYDRDTGELCMVGCQSVRLKSTVEMENETVDCSLAIKIKFAPIDSSSDDRLKGTIESTREMTDPLYVGRMEVLSRSIYVHQAKESVWRMDLEVAMVLISNTLSCVFVGMQLYHMKKHQEALPFISIAMLILLTLGHMIPLLLNFEELFKSSQNQQRLFFENDRWLEAKEIVVRIVTLIAFLLECRLLQVAWTARKTEDHHHHHEGVWNAEKKVSYVCLPLYITGGLIAWLVNRNRAPKRIVYIGKPHARNLLYRPVNLKRSFERPPLWKDLKSYGGLMLDAFLLPQILFNGFSNSELKPLAASFYGGNSFVRLLPHAYDLYRSRSYGKILDWSFIYANHKIDYYSTAWDIIILCIGFLLAVLIFLQQRFGGRCFIPKRFRENVGYEKVVELQQSGEQHNTNDS</sequence>
<evidence type="ECO:0000256" key="7">
    <source>
        <dbReference type="ARBA" id="ARBA00022786"/>
    </source>
</evidence>
<gene>
    <name evidence="14" type="primary">LOC104718160</name>
</gene>
<evidence type="ECO:0000313" key="14">
    <source>
        <dbReference type="RefSeq" id="XP_010434143.1"/>
    </source>
</evidence>
<proteinExistence type="predicted"/>
<dbReference type="InterPro" id="IPR057425">
    <property type="entry name" value="DUF2921_N"/>
</dbReference>
<evidence type="ECO:0000256" key="4">
    <source>
        <dbReference type="ARBA" id="ARBA00012483"/>
    </source>
</evidence>
<dbReference type="GeneID" id="104718160"/>
<reference evidence="14" key="2">
    <citation type="submission" date="2025-08" db="UniProtKB">
        <authorList>
            <consortium name="RefSeq"/>
        </authorList>
    </citation>
    <scope>IDENTIFICATION</scope>
    <source>
        <tissue evidence="14">Leaf</tissue>
    </source>
</reference>
<dbReference type="PANTHER" id="PTHR33389">
    <property type="entry name" value="FAMILY PROTEIN, PUTATIVE (DUF2921)-RELATED"/>
    <property type="match status" value="1"/>
</dbReference>